<dbReference type="PANTHER" id="PTHR43861">
    <property type="entry name" value="TRANS-ACONITATE 2-METHYLTRANSFERASE-RELATED"/>
    <property type="match status" value="1"/>
</dbReference>
<dbReference type="CDD" id="cd02440">
    <property type="entry name" value="AdoMet_MTases"/>
    <property type="match status" value="1"/>
</dbReference>
<dbReference type="RefSeq" id="WP_130915686.1">
    <property type="nucleotide sequence ID" value="NZ_JADLRK010000001.1"/>
</dbReference>
<dbReference type="Pfam" id="PF13649">
    <property type="entry name" value="Methyltransf_25"/>
    <property type="match status" value="1"/>
</dbReference>
<keyword evidence="1 3" id="KW-0808">Transferase</keyword>
<sequence length="207" mass="22227">MTEEFGKEFWETRYHGAHAADREPNPHLVGETADLPPGKALDAGCGTGGEALWLASRGWQVTAVDISETALRHAGERAEAAGPGIAARIEWQQTDLTEWHPPAEQFDLVCTHYVHTSGSPRDLFARLAAAVAPGGTLLIVGHAPADHLSSHAHGSSPHVHVTASDIAAGLDPDRWEVQVAEDRSRQTIGPHGTEVTLEDTVLRARRV</sequence>
<evidence type="ECO:0000259" key="2">
    <source>
        <dbReference type="Pfam" id="PF13649"/>
    </source>
</evidence>
<dbReference type="AlphaFoldDB" id="A0A4U8W3K7"/>
<dbReference type="InterPro" id="IPR041698">
    <property type="entry name" value="Methyltransf_25"/>
</dbReference>
<feature type="domain" description="Methyltransferase" evidence="2">
    <location>
        <begin position="41"/>
        <end position="135"/>
    </location>
</feature>
<reference evidence="3 4" key="1">
    <citation type="submission" date="2019-02" db="EMBL/GenBank/DDBJ databases">
        <authorList>
            <consortium name="Pathogen Informatics"/>
        </authorList>
    </citation>
    <scope>NUCLEOTIDE SEQUENCE [LARGE SCALE GENOMIC DNA]</scope>
    <source>
        <strain evidence="3 4">3012STDY6756504</strain>
    </source>
</reference>
<name>A0A4U8W3K7_9NOCA</name>
<evidence type="ECO:0000256" key="1">
    <source>
        <dbReference type="ARBA" id="ARBA00022679"/>
    </source>
</evidence>
<dbReference type="GO" id="GO:0016740">
    <property type="term" value="F:transferase activity"/>
    <property type="evidence" value="ECO:0007669"/>
    <property type="project" value="UniProtKB-KW"/>
</dbReference>
<proteinExistence type="predicted"/>
<dbReference type="InterPro" id="IPR029063">
    <property type="entry name" value="SAM-dependent_MTases_sf"/>
</dbReference>
<accession>A0A4U8W3K7</accession>
<organism evidence="3 4">
    <name type="scientific">Nocardia cyriacigeorgica</name>
    <dbReference type="NCBI Taxonomy" id="135487"/>
    <lineage>
        <taxon>Bacteria</taxon>
        <taxon>Bacillati</taxon>
        <taxon>Actinomycetota</taxon>
        <taxon>Actinomycetes</taxon>
        <taxon>Mycobacteriales</taxon>
        <taxon>Nocardiaceae</taxon>
        <taxon>Nocardia</taxon>
    </lineage>
</organism>
<dbReference type="Gene3D" id="3.40.50.150">
    <property type="entry name" value="Vaccinia Virus protein VP39"/>
    <property type="match status" value="1"/>
</dbReference>
<gene>
    <name evidence="3" type="ORF">NCTC10797_00299</name>
</gene>
<dbReference type="EMBL" id="LR215973">
    <property type="protein sequence ID" value="VFA96547.1"/>
    <property type="molecule type" value="Genomic_DNA"/>
</dbReference>
<dbReference type="Proteomes" id="UP000290439">
    <property type="component" value="Chromosome"/>
</dbReference>
<evidence type="ECO:0000313" key="3">
    <source>
        <dbReference type="EMBL" id="VFA96547.1"/>
    </source>
</evidence>
<evidence type="ECO:0000313" key="4">
    <source>
        <dbReference type="Proteomes" id="UP000290439"/>
    </source>
</evidence>
<protein>
    <submittedName>
        <fullName evidence="3">Mg-protoporphyrin IX methyl transferase</fullName>
    </submittedName>
</protein>
<dbReference type="SUPFAM" id="SSF53335">
    <property type="entry name" value="S-adenosyl-L-methionine-dependent methyltransferases"/>
    <property type="match status" value="1"/>
</dbReference>